<accession>A0AAV1JPM8</accession>
<evidence type="ECO:0000313" key="2">
    <source>
        <dbReference type="Proteomes" id="UP001497472"/>
    </source>
</evidence>
<name>A0AAV1JPM8_9NEOP</name>
<sequence length="70" mass="8027">MHCANFTISESMATVKIDSSGLIERCQRQVSQITNDRSTLSETVISSQCYENHFFNSRRFFYASTTTLVH</sequence>
<protein>
    <submittedName>
        <fullName evidence="1">Uncharacterized protein</fullName>
    </submittedName>
</protein>
<dbReference type="AlphaFoldDB" id="A0AAV1JPM8"/>
<proteinExistence type="predicted"/>
<keyword evidence="2" id="KW-1185">Reference proteome</keyword>
<reference evidence="1 2" key="1">
    <citation type="submission" date="2023-11" db="EMBL/GenBank/DDBJ databases">
        <authorList>
            <person name="Okamura Y."/>
        </authorList>
    </citation>
    <scope>NUCLEOTIDE SEQUENCE [LARGE SCALE GENOMIC DNA]</scope>
</reference>
<dbReference type="EMBL" id="CAVLEF010000122">
    <property type="protein sequence ID" value="CAK1551352.1"/>
    <property type="molecule type" value="Genomic_DNA"/>
</dbReference>
<organism evidence="1 2">
    <name type="scientific">Leptosia nina</name>
    <dbReference type="NCBI Taxonomy" id="320188"/>
    <lineage>
        <taxon>Eukaryota</taxon>
        <taxon>Metazoa</taxon>
        <taxon>Ecdysozoa</taxon>
        <taxon>Arthropoda</taxon>
        <taxon>Hexapoda</taxon>
        <taxon>Insecta</taxon>
        <taxon>Pterygota</taxon>
        <taxon>Neoptera</taxon>
        <taxon>Endopterygota</taxon>
        <taxon>Lepidoptera</taxon>
        <taxon>Glossata</taxon>
        <taxon>Ditrysia</taxon>
        <taxon>Papilionoidea</taxon>
        <taxon>Pieridae</taxon>
        <taxon>Pierinae</taxon>
        <taxon>Leptosia</taxon>
    </lineage>
</organism>
<comment type="caution">
    <text evidence="1">The sequence shown here is derived from an EMBL/GenBank/DDBJ whole genome shotgun (WGS) entry which is preliminary data.</text>
</comment>
<dbReference type="Proteomes" id="UP001497472">
    <property type="component" value="Unassembled WGS sequence"/>
</dbReference>
<gene>
    <name evidence="1" type="ORF">LNINA_LOCUS10497</name>
</gene>
<evidence type="ECO:0000313" key="1">
    <source>
        <dbReference type="EMBL" id="CAK1551352.1"/>
    </source>
</evidence>